<name>A0ABV8QXG2_9MICC</name>
<comment type="pathway">
    <text evidence="2">Carotenoid biosynthesis.</text>
</comment>
<keyword evidence="10" id="KW-1185">Reference proteome</keyword>
<evidence type="ECO:0000256" key="4">
    <source>
        <dbReference type="ARBA" id="ARBA00022746"/>
    </source>
</evidence>
<dbReference type="RefSeq" id="WP_326832765.1">
    <property type="nucleotide sequence ID" value="NZ_BAABLL010000001.1"/>
</dbReference>
<evidence type="ECO:0000256" key="6">
    <source>
        <dbReference type="ARBA" id="ARBA00023136"/>
    </source>
</evidence>
<feature type="transmembrane region" description="Helical" evidence="8">
    <location>
        <begin position="78"/>
        <end position="99"/>
    </location>
</feature>
<feature type="transmembrane region" description="Helical" evidence="8">
    <location>
        <begin position="31"/>
        <end position="57"/>
    </location>
</feature>
<comment type="subcellular location">
    <subcellularLocation>
        <location evidence="1">Membrane</location>
        <topology evidence="1">Multi-pass membrane protein</topology>
    </subcellularLocation>
</comment>
<keyword evidence="5 8" id="KW-1133">Transmembrane helix</keyword>
<dbReference type="Proteomes" id="UP001595773">
    <property type="component" value="Unassembled WGS sequence"/>
</dbReference>
<evidence type="ECO:0000313" key="9">
    <source>
        <dbReference type="EMBL" id="MFC4264442.1"/>
    </source>
</evidence>
<dbReference type="EMBL" id="JBHSCQ010000004">
    <property type="protein sequence ID" value="MFC4264442.1"/>
    <property type="molecule type" value="Genomic_DNA"/>
</dbReference>
<evidence type="ECO:0000256" key="8">
    <source>
        <dbReference type="SAM" id="Phobius"/>
    </source>
</evidence>
<reference evidence="10" key="1">
    <citation type="journal article" date="2019" name="Int. J. Syst. Evol. Microbiol.">
        <title>The Global Catalogue of Microorganisms (GCM) 10K type strain sequencing project: providing services to taxonomists for standard genome sequencing and annotation.</title>
        <authorList>
            <consortium name="The Broad Institute Genomics Platform"/>
            <consortium name="The Broad Institute Genome Sequencing Center for Infectious Disease"/>
            <person name="Wu L."/>
            <person name="Ma J."/>
        </authorList>
    </citation>
    <scope>NUCLEOTIDE SEQUENCE [LARGE SCALE GENOMIC DNA]</scope>
    <source>
        <strain evidence="10">CGMCC 1.10698</strain>
    </source>
</reference>
<evidence type="ECO:0000313" key="10">
    <source>
        <dbReference type="Proteomes" id="UP001595773"/>
    </source>
</evidence>
<comment type="caution">
    <text evidence="9">The sequence shown here is derived from an EMBL/GenBank/DDBJ whole genome shotgun (WGS) entry which is preliminary data.</text>
</comment>
<keyword evidence="3 8" id="KW-0812">Transmembrane</keyword>
<evidence type="ECO:0000256" key="5">
    <source>
        <dbReference type="ARBA" id="ARBA00022989"/>
    </source>
</evidence>
<evidence type="ECO:0000256" key="3">
    <source>
        <dbReference type="ARBA" id="ARBA00022692"/>
    </source>
</evidence>
<accession>A0ABV8QXG2</accession>
<gene>
    <name evidence="9" type="ORF">ACFOW9_02370</name>
</gene>
<evidence type="ECO:0000256" key="1">
    <source>
        <dbReference type="ARBA" id="ARBA00004141"/>
    </source>
</evidence>
<keyword evidence="6 8" id="KW-0472">Membrane</keyword>
<evidence type="ECO:0000256" key="2">
    <source>
        <dbReference type="ARBA" id="ARBA00004829"/>
    </source>
</evidence>
<keyword evidence="7" id="KW-0413">Isomerase</keyword>
<dbReference type="InterPro" id="IPR017825">
    <property type="entry name" value="Lycopene_cyclase_dom"/>
</dbReference>
<evidence type="ECO:0000256" key="7">
    <source>
        <dbReference type="ARBA" id="ARBA00023235"/>
    </source>
</evidence>
<sequence>MVYLLILVALLGCMALIDARFKLFVFARPMAAITVLMLGTAFFLGWDLWAIAGGIFLHRESSLMTGVMLAPSLPLEEAFFLLFLSYQTMILFTAIIRVLHSKPWRKAGAPE</sequence>
<keyword evidence="4" id="KW-0125">Carotenoid biosynthesis</keyword>
<organism evidence="9 10">
    <name type="scientific">Arthrobacter cryoconiti</name>
    <dbReference type="NCBI Taxonomy" id="748907"/>
    <lineage>
        <taxon>Bacteria</taxon>
        <taxon>Bacillati</taxon>
        <taxon>Actinomycetota</taxon>
        <taxon>Actinomycetes</taxon>
        <taxon>Micrococcales</taxon>
        <taxon>Micrococcaceae</taxon>
        <taxon>Arthrobacter</taxon>
    </lineage>
</organism>
<dbReference type="NCBIfam" id="TIGR03462">
    <property type="entry name" value="CarR_dom_SF"/>
    <property type="match status" value="1"/>
</dbReference>
<proteinExistence type="predicted"/>
<protein>
    <submittedName>
        <fullName evidence="9">Lycopene cyclase domain-containing protein</fullName>
    </submittedName>
</protein>